<dbReference type="GO" id="GO:0016791">
    <property type="term" value="F:phosphatase activity"/>
    <property type="evidence" value="ECO:0007669"/>
    <property type="project" value="TreeGrafter"/>
</dbReference>
<dbReference type="NCBIfam" id="TIGR01484">
    <property type="entry name" value="HAD-SF-IIB"/>
    <property type="match status" value="1"/>
</dbReference>
<dbReference type="CDD" id="cd07518">
    <property type="entry name" value="HAD_YbiV-Like"/>
    <property type="match status" value="1"/>
</dbReference>
<evidence type="ECO:0000313" key="2">
    <source>
        <dbReference type="Proteomes" id="UP001223646"/>
    </source>
</evidence>
<dbReference type="InterPro" id="IPR006379">
    <property type="entry name" value="HAD-SF_hydro_IIB"/>
</dbReference>
<dbReference type="SFLD" id="SFLDS00003">
    <property type="entry name" value="Haloacid_Dehalogenase"/>
    <property type="match status" value="1"/>
</dbReference>
<accession>A0AAW9SHI7</accession>
<dbReference type="InterPro" id="IPR023214">
    <property type="entry name" value="HAD_sf"/>
</dbReference>
<dbReference type="NCBIfam" id="TIGR00099">
    <property type="entry name" value="Cof-subfamily"/>
    <property type="match status" value="1"/>
</dbReference>
<dbReference type="PANTHER" id="PTHR10000:SF53">
    <property type="entry name" value="5-AMINO-6-(5-PHOSPHO-D-RIBITYLAMINO)URACIL PHOSPHATASE YBJI-RELATED"/>
    <property type="match status" value="1"/>
</dbReference>
<dbReference type="SUPFAM" id="SSF56784">
    <property type="entry name" value="HAD-like"/>
    <property type="match status" value="1"/>
</dbReference>
<dbReference type="EC" id="3.1.3.-" evidence="1"/>
<reference evidence="1" key="1">
    <citation type="submission" date="2023-05" db="EMBL/GenBank/DDBJ databases">
        <authorList>
            <person name="Du J."/>
        </authorList>
    </citation>
    <scope>NUCLEOTIDE SEQUENCE</scope>
    <source>
        <strain evidence="1">UMB1064</strain>
    </source>
</reference>
<evidence type="ECO:0000313" key="1">
    <source>
        <dbReference type="EMBL" id="MEO3716017.1"/>
    </source>
</evidence>
<name>A0AAW9SHI7_CORAY</name>
<dbReference type="PROSITE" id="PS01228">
    <property type="entry name" value="COF_1"/>
    <property type="match status" value="1"/>
</dbReference>
<reference evidence="1" key="2">
    <citation type="submission" date="2024-05" db="EMBL/GenBank/DDBJ databases">
        <authorList>
            <person name="Wolfe A."/>
        </authorList>
    </citation>
    <scope>NUCLEOTIDE SEQUENCE</scope>
    <source>
        <strain evidence="1">UMB1064</strain>
    </source>
</reference>
<organism evidence="1 2">
    <name type="scientific">Corynebacterium amycolatum</name>
    <dbReference type="NCBI Taxonomy" id="43765"/>
    <lineage>
        <taxon>Bacteria</taxon>
        <taxon>Bacillati</taxon>
        <taxon>Actinomycetota</taxon>
        <taxon>Actinomycetes</taxon>
        <taxon>Mycobacteriales</taxon>
        <taxon>Corynebacteriaceae</taxon>
        <taxon>Corynebacterium</taxon>
    </lineage>
</organism>
<dbReference type="Gene3D" id="3.40.50.1000">
    <property type="entry name" value="HAD superfamily/HAD-like"/>
    <property type="match status" value="1"/>
</dbReference>
<proteinExistence type="predicted"/>
<protein>
    <submittedName>
        <fullName evidence="1">HAD family hydrolase</fullName>
        <ecNumber evidence="1">3.1.3.-</ecNumber>
    </submittedName>
</protein>
<dbReference type="Gene3D" id="3.30.1240.10">
    <property type="match status" value="1"/>
</dbReference>
<gene>
    <name evidence="1" type="ORF">QP460_000210</name>
</gene>
<dbReference type="SFLD" id="SFLDG01140">
    <property type="entry name" value="C2.B:_Phosphomannomutase_and_P"/>
    <property type="match status" value="1"/>
</dbReference>
<dbReference type="InterPro" id="IPR000150">
    <property type="entry name" value="Cof"/>
</dbReference>
<dbReference type="GO" id="GO:0000287">
    <property type="term" value="F:magnesium ion binding"/>
    <property type="evidence" value="ECO:0007669"/>
    <property type="project" value="TreeGrafter"/>
</dbReference>
<dbReference type="PANTHER" id="PTHR10000">
    <property type="entry name" value="PHOSPHOSERINE PHOSPHATASE"/>
    <property type="match status" value="1"/>
</dbReference>
<dbReference type="AlphaFoldDB" id="A0AAW9SHI7"/>
<comment type="caution">
    <text evidence="1">The sequence shown here is derived from an EMBL/GenBank/DDBJ whole genome shotgun (WGS) entry which is preliminary data.</text>
</comment>
<sequence length="297" mass="32567">MTEPLDIQQQSPAQPPYRLVVTDMDGTLLNEDKEIPDSFWPVVTELLDRGVHFAPASGRQYATLADQFAPIAHRIPIIAENGNYVADAGEVVSVTSIDHDIVTQLVHAIRQFNDNRVAAGRTPLSVIICGSASAYVEFFPPHFNIPEEVQQLQFNEAAKYYLKLQKVDDVIVAAADDGIVKIAAFDPYSVEDESADYLRSQSPHLRAVVSGAHWVDLIDANTNKGTALAALQEALGVSPAETVCFVDYLNDLELIDHASRSFAMSNGHPEIKRRATDIAPSNAEEGVITTLRELFNL</sequence>
<dbReference type="Pfam" id="PF08282">
    <property type="entry name" value="Hydrolase_3"/>
    <property type="match status" value="1"/>
</dbReference>
<keyword evidence="1" id="KW-0378">Hydrolase</keyword>
<dbReference type="InterPro" id="IPR036412">
    <property type="entry name" value="HAD-like_sf"/>
</dbReference>
<dbReference type="Proteomes" id="UP001223646">
    <property type="component" value="Unassembled WGS sequence"/>
</dbReference>
<dbReference type="GO" id="GO:0005829">
    <property type="term" value="C:cytosol"/>
    <property type="evidence" value="ECO:0007669"/>
    <property type="project" value="TreeGrafter"/>
</dbReference>
<dbReference type="EMBL" id="JASOOY020000001">
    <property type="protein sequence ID" value="MEO3716017.1"/>
    <property type="molecule type" value="Genomic_DNA"/>
</dbReference>
<dbReference type="RefSeq" id="WP_284827084.1">
    <property type="nucleotide sequence ID" value="NZ_JASOOY020000001.1"/>
</dbReference>